<organism evidence="2 3">
    <name type="scientific">Trametes cubensis</name>
    <dbReference type="NCBI Taxonomy" id="1111947"/>
    <lineage>
        <taxon>Eukaryota</taxon>
        <taxon>Fungi</taxon>
        <taxon>Dikarya</taxon>
        <taxon>Basidiomycota</taxon>
        <taxon>Agaricomycotina</taxon>
        <taxon>Agaricomycetes</taxon>
        <taxon>Polyporales</taxon>
        <taxon>Polyporaceae</taxon>
        <taxon>Trametes</taxon>
    </lineage>
</organism>
<accession>A0AAD7XBF6</accession>
<dbReference type="AlphaFoldDB" id="A0AAD7XBF6"/>
<sequence>MSEPSQNNRSYKFPRPSAALRGSKSQVPDINPTRSDQGYQARAAQKNIGRCIRIVNLEMDAPACRRRMEAIEAIGSGAASEYGDELNEGWASTARRQLRRQL</sequence>
<proteinExistence type="predicted"/>
<evidence type="ECO:0000313" key="2">
    <source>
        <dbReference type="EMBL" id="KAJ8482122.1"/>
    </source>
</evidence>
<reference evidence="2" key="1">
    <citation type="submission" date="2022-11" db="EMBL/GenBank/DDBJ databases">
        <title>Genome Sequence of Cubamyces cubensis.</title>
        <authorList>
            <person name="Buettner E."/>
        </authorList>
    </citation>
    <scope>NUCLEOTIDE SEQUENCE</scope>
    <source>
        <strain evidence="2">MPL-01</strain>
    </source>
</reference>
<feature type="region of interest" description="Disordered" evidence="1">
    <location>
        <begin position="1"/>
        <end position="42"/>
    </location>
</feature>
<comment type="caution">
    <text evidence="2">The sequence shown here is derived from an EMBL/GenBank/DDBJ whole genome shotgun (WGS) entry which is preliminary data.</text>
</comment>
<gene>
    <name evidence="2" type="ORF">ONZ51_g5558</name>
</gene>
<dbReference type="EMBL" id="JAPEVG010000121">
    <property type="protein sequence ID" value="KAJ8482122.1"/>
    <property type="molecule type" value="Genomic_DNA"/>
</dbReference>
<protein>
    <submittedName>
        <fullName evidence="2">Uncharacterized protein</fullName>
    </submittedName>
</protein>
<evidence type="ECO:0000256" key="1">
    <source>
        <dbReference type="SAM" id="MobiDB-lite"/>
    </source>
</evidence>
<feature type="compositionally biased region" description="Polar residues" evidence="1">
    <location>
        <begin position="1"/>
        <end position="10"/>
    </location>
</feature>
<evidence type="ECO:0000313" key="3">
    <source>
        <dbReference type="Proteomes" id="UP001215151"/>
    </source>
</evidence>
<dbReference type="Proteomes" id="UP001215151">
    <property type="component" value="Unassembled WGS sequence"/>
</dbReference>
<feature type="region of interest" description="Disordered" evidence="1">
    <location>
        <begin position="77"/>
        <end position="102"/>
    </location>
</feature>
<name>A0AAD7XBF6_9APHY</name>
<feature type="compositionally biased region" description="Polar residues" evidence="1">
    <location>
        <begin position="23"/>
        <end position="38"/>
    </location>
</feature>
<keyword evidence="3" id="KW-1185">Reference proteome</keyword>